<organism evidence="7 8">
    <name type="scientific">Pristionchus entomophagus</name>
    <dbReference type="NCBI Taxonomy" id="358040"/>
    <lineage>
        <taxon>Eukaryota</taxon>
        <taxon>Metazoa</taxon>
        <taxon>Ecdysozoa</taxon>
        <taxon>Nematoda</taxon>
        <taxon>Chromadorea</taxon>
        <taxon>Rhabditida</taxon>
        <taxon>Rhabditina</taxon>
        <taxon>Diplogasteromorpha</taxon>
        <taxon>Diplogasteroidea</taxon>
        <taxon>Neodiplogasteridae</taxon>
        <taxon>Pristionchus</taxon>
    </lineage>
</organism>
<dbReference type="EMBL" id="BTSX01000002">
    <property type="protein sequence ID" value="GMS86643.1"/>
    <property type="molecule type" value="Genomic_DNA"/>
</dbReference>
<feature type="domain" description="G-protein coupled receptors family 1 profile" evidence="6">
    <location>
        <begin position="38"/>
        <end position="293"/>
    </location>
</feature>
<keyword evidence="2 5" id="KW-0812">Transmembrane</keyword>
<protein>
    <recommendedName>
        <fullName evidence="6">G-protein coupled receptors family 1 profile domain-containing protein</fullName>
    </recommendedName>
</protein>
<name>A0AAV5SU51_9BILA</name>
<comment type="caution">
    <text evidence="7">The sequence shown here is derived from an EMBL/GenBank/DDBJ whole genome shotgun (WGS) entry which is preliminary data.</text>
</comment>
<evidence type="ECO:0000313" key="7">
    <source>
        <dbReference type="EMBL" id="GMS86643.1"/>
    </source>
</evidence>
<comment type="subcellular location">
    <subcellularLocation>
        <location evidence="1">Membrane</location>
    </subcellularLocation>
</comment>
<dbReference type="InterPro" id="IPR017452">
    <property type="entry name" value="GPCR_Rhodpsn_7TM"/>
</dbReference>
<keyword evidence="8" id="KW-1185">Reference proteome</keyword>
<dbReference type="InterPro" id="IPR000276">
    <property type="entry name" value="GPCR_Rhodpsn"/>
</dbReference>
<evidence type="ECO:0000313" key="8">
    <source>
        <dbReference type="Proteomes" id="UP001432027"/>
    </source>
</evidence>
<feature type="transmembrane region" description="Helical" evidence="5">
    <location>
        <begin position="233"/>
        <end position="257"/>
    </location>
</feature>
<keyword evidence="3 5" id="KW-1133">Transmembrane helix</keyword>
<dbReference type="Gene3D" id="1.20.1070.10">
    <property type="entry name" value="Rhodopsin 7-helix transmembrane proteins"/>
    <property type="match status" value="1"/>
</dbReference>
<feature type="transmembrane region" description="Helical" evidence="5">
    <location>
        <begin position="178"/>
        <end position="203"/>
    </location>
</feature>
<proteinExistence type="predicted"/>
<evidence type="ECO:0000256" key="1">
    <source>
        <dbReference type="ARBA" id="ARBA00004370"/>
    </source>
</evidence>
<feature type="transmembrane region" description="Helical" evidence="5">
    <location>
        <begin position="20"/>
        <end position="45"/>
    </location>
</feature>
<dbReference type="GO" id="GO:0016020">
    <property type="term" value="C:membrane"/>
    <property type="evidence" value="ECO:0007669"/>
    <property type="project" value="UniProtKB-SubCell"/>
</dbReference>
<dbReference type="GO" id="GO:0004930">
    <property type="term" value="F:G protein-coupled receptor activity"/>
    <property type="evidence" value="ECO:0007669"/>
    <property type="project" value="InterPro"/>
</dbReference>
<evidence type="ECO:0000256" key="3">
    <source>
        <dbReference type="ARBA" id="ARBA00022989"/>
    </source>
</evidence>
<dbReference type="PROSITE" id="PS50262">
    <property type="entry name" value="G_PROTEIN_RECEP_F1_2"/>
    <property type="match status" value="1"/>
</dbReference>
<reference evidence="7" key="1">
    <citation type="submission" date="2023-10" db="EMBL/GenBank/DDBJ databases">
        <title>Genome assembly of Pristionchus species.</title>
        <authorList>
            <person name="Yoshida K."/>
            <person name="Sommer R.J."/>
        </authorList>
    </citation>
    <scope>NUCLEOTIDE SEQUENCE</scope>
    <source>
        <strain evidence="7">RS0144</strain>
    </source>
</reference>
<feature type="transmembrane region" description="Helical" evidence="5">
    <location>
        <begin position="100"/>
        <end position="117"/>
    </location>
</feature>
<dbReference type="Pfam" id="PF00001">
    <property type="entry name" value="7tm_1"/>
    <property type="match status" value="1"/>
</dbReference>
<gene>
    <name evidence="7" type="ORF">PENTCL1PPCAC_8818</name>
</gene>
<feature type="transmembrane region" description="Helical" evidence="5">
    <location>
        <begin position="57"/>
        <end position="80"/>
    </location>
</feature>
<evidence type="ECO:0000256" key="5">
    <source>
        <dbReference type="SAM" id="Phobius"/>
    </source>
</evidence>
<feature type="transmembrane region" description="Helical" evidence="5">
    <location>
        <begin position="303"/>
        <end position="324"/>
    </location>
</feature>
<dbReference type="AlphaFoldDB" id="A0AAV5SU51"/>
<evidence type="ECO:0000256" key="4">
    <source>
        <dbReference type="ARBA" id="ARBA00023136"/>
    </source>
</evidence>
<keyword evidence="4 5" id="KW-0472">Membrane</keyword>
<dbReference type="PANTHER" id="PTHR46895">
    <property type="entry name" value="PROTEIN CBG20548-RELATED"/>
    <property type="match status" value="1"/>
</dbReference>
<feature type="transmembrane region" description="Helical" evidence="5">
    <location>
        <begin position="138"/>
        <end position="158"/>
    </location>
</feature>
<dbReference type="PANTHER" id="PTHR46895:SF8">
    <property type="entry name" value="G-PROTEIN COUPLED RECEPTORS FAMILY 1 PROFILE DOMAIN-CONTAINING PROTEIN"/>
    <property type="match status" value="1"/>
</dbReference>
<evidence type="ECO:0000259" key="6">
    <source>
        <dbReference type="PROSITE" id="PS50262"/>
    </source>
</evidence>
<dbReference type="CDD" id="cd14978">
    <property type="entry name" value="7tmA_FMRFamide_R-like"/>
    <property type="match status" value="1"/>
</dbReference>
<dbReference type="SUPFAM" id="SSF81321">
    <property type="entry name" value="Family A G protein-coupled receptor-like"/>
    <property type="match status" value="1"/>
</dbReference>
<accession>A0AAV5SU51</accession>
<sequence>MNDTTSSSSVLAKTMDLEIILFIYKYVLLAQTLFGGSGNIFNLIVLLSRNMRSRTNLLFALMAFADLSFLLIQSIHVLYVHRIVQKGAWYREAQPLMTGLTNWFSALSIWCLLYATVERVQALRSPFRAASKQHISRRFVSTLLCISAGSLLLTSFHFANSKKSFLRLPQFVRESMTWLNALLVVFLPCIISIFLNTLLIHALKKPKLFPTQKTAVDDKSGNRHGHSKNERKMTLMVVVILTSFIIFNFPGAVWFVVRDSALTQSMSETRLRLVETMTNSLTITGKMLNFVLFCSASSTFRRIFLAYTPCPQLFASSLTFIFAMSNNVLRMAANIKRPQGNSSRAKLTASKSLSMLEIHEQLEMDLLEVAPTSEGPTPRASFRRCRRPSTIHVAKECNDIDLQCQKSSRSQLHPPFSIIVTDSGESIIADDCNQTSNDISEICAFV</sequence>
<evidence type="ECO:0000256" key="2">
    <source>
        <dbReference type="ARBA" id="ARBA00022692"/>
    </source>
</evidence>
<dbReference type="Proteomes" id="UP001432027">
    <property type="component" value="Unassembled WGS sequence"/>
</dbReference>